<proteinExistence type="predicted"/>
<keyword evidence="2" id="KW-1185">Reference proteome</keyword>
<protein>
    <submittedName>
        <fullName evidence="1">Uncharacterized protein</fullName>
    </submittedName>
</protein>
<sequence>MCNCWYYIKPQLDVCNISPIICFQLKYIDIGNISCVIRVLYKIKVKLLVFSSNIIKNLNIIYILSKRCVNPGITLKYPFKITYYVVTRILNAYIPLEYNEIQGIIIKTLLLNSNTFTCHKLVSKGDC</sequence>
<accession>A0A2I0BEF6</accession>
<organism evidence="1 2">
    <name type="scientific">Apostasia shenzhenica</name>
    <dbReference type="NCBI Taxonomy" id="1088818"/>
    <lineage>
        <taxon>Eukaryota</taxon>
        <taxon>Viridiplantae</taxon>
        <taxon>Streptophyta</taxon>
        <taxon>Embryophyta</taxon>
        <taxon>Tracheophyta</taxon>
        <taxon>Spermatophyta</taxon>
        <taxon>Magnoliopsida</taxon>
        <taxon>Liliopsida</taxon>
        <taxon>Asparagales</taxon>
        <taxon>Orchidaceae</taxon>
        <taxon>Apostasioideae</taxon>
        <taxon>Apostasia</taxon>
    </lineage>
</organism>
<dbReference type="EMBL" id="KZ451886">
    <property type="protein sequence ID" value="PKA66187.1"/>
    <property type="molecule type" value="Genomic_DNA"/>
</dbReference>
<gene>
    <name evidence="1" type="ORF">AXF42_Ash006884</name>
</gene>
<reference evidence="1 2" key="1">
    <citation type="journal article" date="2017" name="Nature">
        <title>The Apostasia genome and the evolution of orchids.</title>
        <authorList>
            <person name="Zhang G.Q."/>
            <person name="Liu K.W."/>
            <person name="Li Z."/>
            <person name="Lohaus R."/>
            <person name="Hsiao Y.Y."/>
            <person name="Niu S.C."/>
            <person name="Wang J.Y."/>
            <person name="Lin Y.C."/>
            <person name="Xu Q."/>
            <person name="Chen L.J."/>
            <person name="Yoshida K."/>
            <person name="Fujiwara S."/>
            <person name="Wang Z.W."/>
            <person name="Zhang Y.Q."/>
            <person name="Mitsuda N."/>
            <person name="Wang M."/>
            <person name="Liu G.H."/>
            <person name="Pecoraro L."/>
            <person name="Huang H.X."/>
            <person name="Xiao X.J."/>
            <person name="Lin M."/>
            <person name="Wu X.Y."/>
            <person name="Wu W.L."/>
            <person name="Chen Y.Y."/>
            <person name="Chang S.B."/>
            <person name="Sakamoto S."/>
            <person name="Ohme-Takagi M."/>
            <person name="Yagi M."/>
            <person name="Zeng S.J."/>
            <person name="Shen C.Y."/>
            <person name="Yeh C.M."/>
            <person name="Luo Y.B."/>
            <person name="Tsai W.C."/>
            <person name="Van de Peer Y."/>
            <person name="Liu Z.J."/>
        </authorList>
    </citation>
    <scope>NUCLEOTIDE SEQUENCE [LARGE SCALE GENOMIC DNA]</scope>
    <source>
        <strain evidence="2">cv. Shenzhen</strain>
        <tissue evidence="1">Stem</tissue>
    </source>
</reference>
<dbReference type="Proteomes" id="UP000236161">
    <property type="component" value="Unassembled WGS sequence"/>
</dbReference>
<evidence type="ECO:0000313" key="1">
    <source>
        <dbReference type="EMBL" id="PKA66187.1"/>
    </source>
</evidence>
<dbReference type="AlphaFoldDB" id="A0A2I0BEF6"/>
<name>A0A2I0BEF6_9ASPA</name>
<evidence type="ECO:0000313" key="2">
    <source>
        <dbReference type="Proteomes" id="UP000236161"/>
    </source>
</evidence>